<proteinExistence type="predicted"/>
<keyword evidence="2" id="KW-1133">Transmembrane helix</keyword>
<reference evidence="5 6" key="1">
    <citation type="submission" date="2012-08" db="EMBL/GenBank/DDBJ databases">
        <title>Oryza genome evolution.</title>
        <authorList>
            <person name="Wing R.A."/>
        </authorList>
    </citation>
    <scope>NUCLEOTIDE SEQUENCE</scope>
</reference>
<dbReference type="PANTHER" id="PTHR45631">
    <property type="entry name" value="OS07G0107800 PROTEIN-RELATED"/>
    <property type="match status" value="1"/>
</dbReference>
<dbReference type="Proteomes" id="UP000032180">
    <property type="component" value="Chromosome 7"/>
</dbReference>
<dbReference type="GO" id="GO:0042545">
    <property type="term" value="P:cell wall modification"/>
    <property type="evidence" value="ECO:0007669"/>
    <property type="project" value="EnsemblPlants"/>
</dbReference>
<dbReference type="FunFam" id="2.60.120.430:FF:000009">
    <property type="entry name" value="Receptor like protein 4"/>
    <property type="match status" value="1"/>
</dbReference>
<evidence type="ECO:0000313" key="5">
    <source>
        <dbReference type="EnsemblPlants" id="LPERR07G12960.2"/>
    </source>
</evidence>
<feature type="transmembrane region" description="Helical" evidence="2">
    <location>
        <begin position="556"/>
        <end position="577"/>
    </location>
</feature>
<dbReference type="InterPro" id="IPR024788">
    <property type="entry name" value="Malectin-like_Carb-bd_dom"/>
</dbReference>
<feature type="domain" description="Malectin-like" evidence="4">
    <location>
        <begin position="36"/>
        <end position="370"/>
    </location>
</feature>
<evidence type="ECO:0000256" key="1">
    <source>
        <dbReference type="ARBA" id="ARBA00004167"/>
    </source>
</evidence>
<keyword evidence="2" id="KW-0472">Membrane</keyword>
<dbReference type="Pfam" id="PF13855">
    <property type="entry name" value="LRR_8"/>
    <property type="match status" value="1"/>
</dbReference>
<evidence type="ECO:0000256" key="2">
    <source>
        <dbReference type="SAM" id="Phobius"/>
    </source>
</evidence>
<dbReference type="FunFam" id="3.80.10.10:FF:000135">
    <property type="entry name" value="Putative LRR receptor-like serine/threonine-protein kinase"/>
    <property type="match status" value="1"/>
</dbReference>
<feature type="chain" id="PRO_5002349750" description="Malectin-like domain-containing protein" evidence="3">
    <location>
        <begin position="25"/>
        <end position="708"/>
    </location>
</feature>
<evidence type="ECO:0000256" key="3">
    <source>
        <dbReference type="SAM" id="SignalP"/>
    </source>
</evidence>
<dbReference type="eggNOG" id="KOG0619">
    <property type="taxonomic scope" value="Eukaryota"/>
</dbReference>
<reference evidence="5" key="3">
    <citation type="submission" date="2015-04" db="UniProtKB">
        <authorList>
            <consortium name="EnsemblPlants"/>
        </authorList>
    </citation>
    <scope>IDENTIFICATION</scope>
</reference>
<evidence type="ECO:0000313" key="6">
    <source>
        <dbReference type="Proteomes" id="UP000032180"/>
    </source>
</evidence>
<sequence>MQRRSLGVLLLWLLAVSASIVVLAADPSKEPFTIRISCGSFDDVRTAPTNTLWYRDFGYTGGRFANATRPSFIIPPLKTLRHFPLSDGAENCYYINNVPNGHYQVRLFFALVADPNLDSEPIFDVSVEGTLFSSLLLGWSSEDEKTFAEALVFVQDSSLSICFHSTGHGDPSILSIEVLQIDDSAYKFGPLWGKGTVLRTAKRLTCASGKPAFDEDLNGVHWGGDRFWLGVKTLSSSSDDQPISTENVIAETLLAPNFYPQSIYQSAIVGTDRQPSLSFEMDVTPNRNYSVWLHFAEIENGITAEQERVFDVLINGDTAFKDIDIIRMTGERFTALVLNKTIVVTGTTLTVILQPVKGTHAIISAIEVFEIITAEKKTLTQEVSALRTVKGSLGLPLRLGWNGDPCVPQQHPWSGVECQFDDTKDHWVIDGLGLDNQGLRGVISGDISKLQHLQSINLSGNSIKGNIPLTLGTISGLQVLDLSYNELNGSIPDSLGQLASLQILNLNGNDLSGRVPASLGGRPLHRARFNFTDNAGLCGIPGLHECGPHLSVAAKIGMAFGVLVAILFLVVFAACWWKRRQNIRRAQKLAAGKKQYKLLKSEQGQGKLLMQNLGPILHGTCKWPNISVHMKALEAATMKARHICFLISCQRWEFLIERHTYLGAEAEDDVGVAAVGEWVADGQVHAAHHAHLEQPKKALHRSRPSSLN</sequence>
<dbReference type="SUPFAM" id="SSF52058">
    <property type="entry name" value="L domain-like"/>
    <property type="match status" value="1"/>
</dbReference>
<keyword evidence="6" id="KW-1185">Reference proteome</keyword>
<organism evidence="5 6">
    <name type="scientific">Leersia perrieri</name>
    <dbReference type="NCBI Taxonomy" id="77586"/>
    <lineage>
        <taxon>Eukaryota</taxon>
        <taxon>Viridiplantae</taxon>
        <taxon>Streptophyta</taxon>
        <taxon>Embryophyta</taxon>
        <taxon>Tracheophyta</taxon>
        <taxon>Spermatophyta</taxon>
        <taxon>Magnoliopsida</taxon>
        <taxon>Liliopsida</taxon>
        <taxon>Poales</taxon>
        <taxon>Poaceae</taxon>
        <taxon>BOP clade</taxon>
        <taxon>Oryzoideae</taxon>
        <taxon>Oryzeae</taxon>
        <taxon>Oryzinae</taxon>
        <taxon>Leersia</taxon>
    </lineage>
</organism>
<dbReference type="GO" id="GO:0031252">
    <property type="term" value="C:cell leading edge"/>
    <property type="evidence" value="ECO:0007669"/>
    <property type="project" value="EnsemblPlants"/>
</dbReference>
<dbReference type="Gene3D" id="3.80.10.10">
    <property type="entry name" value="Ribonuclease Inhibitor"/>
    <property type="match status" value="1"/>
</dbReference>
<dbReference type="AlphaFoldDB" id="A0A0D9WZ67"/>
<protein>
    <recommendedName>
        <fullName evidence="4">Malectin-like domain-containing protein</fullName>
    </recommendedName>
</protein>
<dbReference type="GO" id="GO:0016020">
    <property type="term" value="C:membrane"/>
    <property type="evidence" value="ECO:0007669"/>
    <property type="project" value="UniProtKB-SubCell"/>
</dbReference>
<keyword evidence="2" id="KW-0812">Transmembrane</keyword>
<name>A0A0D9WZ67_9ORYZ</name>
<keyword evidence="3" id="KW-0732">Signal</keyword>
<comment type="subcellular location">
    <subcellularLocation>
        <location evidence="1">Membrane</location>
        <topology evidence="1">Single-pass membrane protein</topology>
    </subcellularLocation>
</comment>
<feature type="signal peptide" evidence="3">
    <location>
        <begin position="1"/>
        <end position="24"/>
    </location>
</feature>
<dbReference type="InterPro" id="IPR032675">
    <property type="entry name" value="LRR_dom_sf"/>
</dbReference>
<dbReference type="EnsemblPlants" id="LPERR07G12960.2">
    <property type="protein sequence ID" value="LPERR07G12960.2"/>
    <property type="gene ID" value="LPERR07G12960"/>
</dbReference>
<dbReference type="STRING" id="77586.A0A0D9WZ67"/>
<dbReference type="GO" id="GO:0031254">
    <property type="term" value="C:cell trailing edge"/>
    <property type="evidence" value="ECO:0007669"/>
    <property type="project" value="EnsemblPlants"/>
</dbReference>
<dbReference type="Pfam" id="PF12819">
    <property type="entry name" value="Malectin_like"/>
    <property type="match status" value="1"/>
</dbReference>
<dbReference type="Gramene" id="LPERR07G12960.2">
    <property type="protein sequence ID" value="LPERR07G12960.2"/>
    <property type="gene ID" value="LPERR07G12960"/>
</dbReference>
<dbReference type="Gene3D" id="2.60.120.430">
    <property type="entry name" value="Galactose-binding lectin"/>
    <property type="match status" value="2"/>
</dbReference>
<dbReference type="FunFam" id="2.60.120.430:FF:000008">
    <property type="entry name" value="Putative LRR receptor-like serine/threonine-protein kinase"/>
    <property type="match status" value="1"/>
</dbReference>
<dbReference type="InterPro" id="IPR001611">
    <property type="entry name" value="Leu-rich_rpt"/>
</dbReference>
<accession>A0A0D9WZ67</accession>
<reference evidence="6" key="2">
    <citation type="submission" date="2013-12" db="EMBL/GenBank/DDBJ databases">
        <authorList>
            <person name="Yu Y."/>
            <person name="Lee S."/>
            <person name="de Baynast K."/>
            <person name="Wissotski M."/>
            <person name="Liu L."/>
            <person name="Talag J."/>
            <person name="Goicoechea J."/>
            <person name="Angelova A."/>
            <person name="Jetty R."/>
            <person name="Kudrna D."/>
            <person name="Golser W."/>
            <person name="Rivera L."/>
            <person name="Zhang J."/>
            <person name="Wing R."/>
        </authorList>
    </citation>
    <scope>NUCLEOTIDE SEQUENCE</scope>
</reference>
<evidence type="ECO:0000259" key="4">
    <source>
        <dbReference type="Pfam" id="PF12819"/>
    </source>
</evidence>
<dbReference type="PANTHER" id="PTHR45631:SF181">
    <property type="entry name" value="RECEPTOR-LIKE PROTEIN 4"/>
    <property type="match status" value="1"/>
</dbReference>